<reference evidence="3" key="1">
    <citation type="submission" date="2020-04" db="EMBL/GenBank/DDBJ databases">
        <authorList>
            <person name="Alioto T."/>
            <person name="Alioto T."/>
            <person name="Gomez Garrido J."/>
        </authorList>
    </citation>
    <scope>NUCLEOTIDE SEQUENCE</scope>
    <source>
        <strain evidence="3">A484AB</strain>
    </source>
</reference>
<proteinExistence type="predicted"/>
<dbReference type="OrthoDB" id="2122982at2759"/>
<feature type="region of interest" description="Disordered" evidence="2">
    <location>
        <begin position="400"/>
        <end position="471"/>
    </location>
</feature>
<accession>A0A6S7IGF1</accession>
<feature type="compositionally biased region" description="Basic residues" evidence="2">
    <location>
        <begin position="100"/>
        <end position="109"/>
    </location>
</feature>
<name>A0A6S7IGF1_PARCT</name>
<keyword evidence="4" id="KW-1185">Reference proteome</keyword>
<dbReference type="Pfam" id="PF24932">
    <property type="entry name" value="UBA_NBR1_C"/>
    <property type="match status" value="1"/>
</dbReference>
<dbReference type="SUPFAM" id="SSF46934">
    <property type="entry name" value="UBA-like"/>
    <property type="match status" value="1"/>
</dbReference>
<feature type="region of interest" description="Disordered" evidence="2">
    <location>
        <begin position="80"/>
        <end position="112"/>
    </location>
</feature>
<feature type="compositionally biased region" description="Polar residues" evidence="2">
    <location>
        <begin position="254"/>
        <end position="266"/>
    </location>
</feature>
<evidence type="ECO:0000256" key="2">
    <source>
        <dbReference type="SAM" id="MobiDB-lite"/>
    </source>
</evidence>
<feature type="compositionally biased region" description="Basic and acidic residues" evidence="2">
    <location>
        <begin position="455"/>
        <end position="464"/>
    </location>
</feature>
<dbReference type="Proteomes" id="UP001152795">
    <property type="component" value="Unassembled WGS sequence"/>
</dbReference>
<gene>
    <name evidence="3" type="ORF">PACLA_8A049770</name>
</gene>
<dbReference type="GO" id="GO:0043130">
    <property type="term" value="F:ubiquitin binding"/>
    <property type="evidence" value="ECO:0007669"/>
    <property type="project" value="TreeGrafter"/>
</dbReference>
<dbReference type="Pfam" id="PF16158">
    <property type="entry name" value="N_BRCA1_IG"/>
    <property type="match status" value="1"/>
</dbReference>
<dbReference type="AlphaFoldDB" id="A0A6S7IGF1"/>
<dbReference type="PROSITE" id="PS50030">
    <property type="entry name" value="UBA"/>
    <property type="match status" value="1"/>
</dbReference>
<dbReference type="SUPFAM" id="SSF57850">
    <property type="entry name" value="RING/U-box"/>
    <property type="match status" value="1"/>
</dbReference>
<feature type="compositionally biased region" description="Acidic residues" evidence="2">
    <location>
        <begin position="432"/>
        <end position="445"/>
    </location>
</feature>
<dbReference type="CDD" id="cd14947">
    <property type="entry name" value="NBR1_like"/>
    <property type="match status" value="1"/>
</dbReference>
<feature type="region of interest" description="Disordered" evidence="2">
    <location>
        <begin position="254"/>
        <end position="284"/>
    </location>
</feature>
<dbReference type="PANTHER" id="PTHR20930">
    <property type="entry name" value="OVARIAN CARCINOMA ANTIGEN CA125-RELATED"/>
    <property type="match status" value="1"/>
</dbReference>
<dbReference type="Gene3D" id="1.10.8.10">
    <property type="entry name" value="DNA helicase RuvA subunit, C-terminal domain"/>
    <property type="match status" value="1"/>
</dbReference>
<evidence type="ECO:0000313" key="3">
    <source>
        <dbReference type="EMBL" id="CAB4015400.1"/>
    </source>
</evidence>
<dbReference type="InterPro" id="IPR015940">
    <property type="entry name" value="UBA"/>
</dbReference>
<dbReference type="InterPro" id="IPR013783">
    <property type="entry name" value="Ig-like_fold"/>
</dbReference>
<protein>
    <submittedName>
        <fullName evidence="3">Next to BRCA1 gene 1 -like</fullName>
    </submittedName>
</protein>
<dbReference type="GO" id="GO:0000407">
    <property type="term" value="C:phagophore assembly site"/>
    <property type="evidence" value="ECO:0007669"/>
    <property type="project" value="TreeGrafter"/>
</dbReference>
<evidence type="ECO:0000313" key="4">
    <source>
        <dbReference type="Proteomes" id="UP001152795"/>
    </source>
</evidence>
<dbReference type="EMBL" id="CACRXK020008700">
    <property type="protein sequence ID" value="CAB4015400.1"/>
    <property type="molecule type" value="Genomic_DNA"/>
</dbReference>
<sequence>MCVNCCTILNTRNCPDFDLCEECEVIEDIHDPSHVFLKLRYPGIGIGRRHGVMIPFLKDIIYKSKDVELAEEQDKRMKEVRKKLKQSAKKKREEQVGKKKADKKMKKLQKPGGSISNDNLACGGYDLLFVGDGSYPDGTEVTPGFEFTKCWKIRNTGTVAWNKEPKLMYLYGGLRCMLSTAVELPHLEPGDEGTVMATFIAPPDIGEYISVWRATSSSMCGGINFGSKIWCKIKVVREEVPSDNDEIFVDANETSVAPMQESTHASVSEPDAEMLNEDSSPTTADPIFHAYTTQQSQEDEIGAAGVDNSENQATSSDVSLLECNELEWDTCVVDDDAPVIVNEDDEDYIDVISNASSDDFCVVPLPACFNPDIPLDFGPGPSVEAPMPLAQELETDVHVGSPADQQGSSTDGQNPTGEFEEEQSEESLPTAEPEEDETVDPEDDDIRYIPITSDRPAEDSRDLPEQTTSVPINIELRNAEMSDQRPLTMPGFDARSTISEPVAPQTASFERTPLIYGRLPASPPGRAVPVVQIQITESGVGRADSGPGSYEVEVATGGQGEWQAVRTQPPDVVHQISEEEETVTIQPRGATGASPQSTAQFASTFVTGTLKRALGSVTDTVTSFMTGKDTPSTVVYTPPNGSSDNVHVVHVVLPDITQPVAETRENEPDTRVLIEQLREMGFCDRQLNERLLRKHNMDVNKVVTELIHVNDNDWSAARH</sequence>
<dbReference type="GO" id="GO:0016236">
    <property type="term" value="P:macroautophagy"/>
    <property type="evidence" value="ECO:0007669"/>
    <property type="project" value="TreeGrafter"/>
</dbReference>
<dbReference type="PANTHER" id="PTHR20930:SF2">
    <property type="entry name" value="NEXT TO BRCA1 GENE 1 PROTEIN"/>
    <property type="match status" value="1"/>
</dbReference>
<dbReference type="Gene3D" id="2.60.40.10">
    <property type="entry name" value="Immunoglobulins"/>
    <property type="match status" value="1"/>
</dbReference>
<dbReference type="InterPro" id="IPR032350">
    <property type="entry name" value="Nbr1_FW"/>
</dbReference>
<organism evidence="3 4">
    <name type="scientific">Paramuricea clavata</name>
    <name type="common">Red gorgonian</name>
    <name type="synonym">Violescent sea-whip</name>
    <dbReference type="NCBI Taxonomy" id="317549"/>
    <lineage>
        <taxon>Eukaryota</taxon>
        <taxon>Metazoa</taxon>
        <taxon>Cnidaria</taxon>
        <taxon>Anthozoa</taxon>
        <taxon>Octocorallia</taxon>
        <taxon>Malacalcyonacea</taxon>
        <taxon>Plexauridae</taxon>
        <taxon>Paramuricea</taxon>
    </lineage>
</organism>
<dbReference type="FunFam" id="1.10.8.10:FF:000033">
    <property type="entry name" value="Next to BRCA1 gene 1 protein"/>
    <property type="match status" value="1"/>
</dbReference>
<evidence type="ECO:0000256" key="1">
    <source>
        <dbReference type="ARBA" id="ARBA00004419"/>
    </source>
</evidence>
<dbReference type="GO" id="GO:0005776">
    <property type="term" value="C:autophagosome"/>
    <property type="evidence" value="ECO:0007669"/>
    <property type="project" value="UniProtKB-SubCell"/>
</dbReference>
<dbReference type="InterPro" id="IPR009060">
    <property type="entry name" value="UBA-like_sf"/>
</dbReference>
<comment type="caution">
    <text evidence="3">The sequence shown here is derived from an EMBL/GenBank/DDBJ whole genome shotgun (WGS) entry which is preliminary data.</text>
</comment>
<feature type="compositionally biased region" description="Basic residues" evidence="2">
    <location>
        <begin position="80"/>
        <end position="90"/>
    </location>
</feature>
<feature type="compositionally biased region" description="Polar residues" evidence="2">
    <location>
        <begin position="403"/>
        <end position="416"/>
    </location>
</feature>
<dbReference type="CDD" id="cd14319">
    <property type="entry name" value="UBA_NBR1"/>
    <property type="match status" value="1"/>
</dbReference>
<comment type="subcellular location">
    <subcellularLocation>
        <location evidence="1">Cytoplasmic vesicle</location>
        <location evidence="1">Autophagosome</location>
    </subcellularLocation>
</comment>
<dbReference type="InterPro" id="IPR056893">
    <property type="entry name" value="UBA_Nbr1_C"/>
</dbReference>